<dbReference type="SUPFAM" id="SSF55785">
    <property type="entry name" value="PYP-like sensor domain (PAS domain)"/>
    <property type="match status" value="1"/>
</dbReference>
<feature type="compositionally biased region" description="Acidic residues" evidence="7">
    <location>
        <begin position="240"/>
        <end position="250"/>
    </location>
</feature>
<dbReference type="SMART" id="SM00387">
    <property type="entry name" value="HATPase_c"/>
    <property type="match status" value="1"/>
</dbReference>
<feature type="compositionally biased region" description="Basic and acidic residues" evidence="7">
    <location>
        <begin position="281"/>
        <end position="291"/>
    </location>
</feature>
<dbReference type="InterPro" id="IPR003594">
    <property type="entry name" value="HATPase_dom"/>
</dbReference>
<dbReference type="PROSITE" id="PS50109">
    <property type="entry name" value="HIS_KIN"/>
    <property type="match status" value="1"/>
</dbReference>
<dbReference type="CDD" id="cd00130">
    <property type="entry name" value="PAS"/>
    <property type="match status" value="1"/>
</dbReference>
<dbReference type="FunFam" id="1.10.287.130:FF:000001">
    <property type="entry name" value="Two-component sensor histidine kinase"/>
    <property type="match status" value="1"/>
</dbReference>
<keyword evidence="3" id="KW-0597">Phosphoprotein</keyword>
<dbReference type="InterPro" id="IPR003661">
    <property type="entry name" value="HisK_dim/P_dom"/>
</dbReference>
<dbReference type="Pfam" id="PF00989">
    <property type="entry name" value="PAS"/>
    <property type="match status" value="1"/>
</dbReference>
<name>A0A964T803_9HYPH</name>
<dbReference type="InterPro" id="IPR004358">
    <property type="entry name" value="Sig_transdc_His_kin-like_C"/>
</dbReference>
<dbReference type="SMART" id="SM00388">
    <property type="entry name" value="HisKA"/>
    <property type="match status" value="1"/>
</dbReference>
<keyword evidence="4" id="KW-0808">Transferase</keyword>
<dbReference type="InterPro" id="IPR035965">
    <property type="entry name" value="PAS-like_dom_sf"/>
</dbReference>
<dbReference type="SMART" id="SM00091">
    <property type="entry name" value="PAS"/>
    <property type="match status" value="1"/>
</dbReference>
<dbReference type="Proteomes" id="UP000773614">
    <property type="component" value="Unassembled WGS sequence"/>
</dbReference>
<keyword evidence="5" id="KW-0418">Kinase</keyword>
<feature type="region of interest" description="Disordered" evidence="7">
    <location>
        <begin position="209"/>
        <end position="332"/>
    </location>
</feature>
<dbReference type="Gene3D" id="3.30.450.20">
    <property type="entry name" value="PAS domain"/>
    <property type="match status" value="1"/>
</dbReference>
<accession>A0A964T803</accession>
<dbReference type="GO" id="GO:0009927">
    <property type="term" value="F:histidine phosphotransfer kinase activity"/>
    <property type="evidence" value="ECO:0007669"/>
    <property type="project" value="TreeGrafter"/>
</dbReference>
<protein>
    <recommendedName>
        <fullName evidence="2">histidine kinase</fullName>
        <ecNumber evidence="2">2.7.13.3</ecNumber>
    </recommendedName>
</protein>
<dbReference type="NCBIfam" id="TIGR00229">
    <property type="entry name" value="sensory_box"/>
    <property type="match status" value="1"/>
</dbReference>
<reference evidence="10" key="1">
    <citation type="submission" date="2019-03" db="EMBL/GenBank/DDBJ databases">
        <title>Afifella sp. nov., isolated from activated sludge.</title>
        <authorList>
            <person name="Li Q."/>
            <person name="Liu Y."/>
        </authorList>
    </citation>
    <scope>NUCLEOTIDE SEQUENCE</scope>
    <source>
        <strain evidence="10">L72</strain>
    </source>
</reference>
<organism evidence="10 11">
    <name type="scientific">Propylenella binzhouense</name>
    <dbReference type="NCBI Taxonomy" id="2555902"/>
    <lineage>
        <taxon>Bacteria</taxon>
        <taxon>Pseudomonadati</taxon>
        <taxon>Pseudomonadota</taxon>
        <taxon>Alphaproteobacteria</taxon>
        <taxon>Hyphomicrobiales</taxon>
        <taxon>Propylenellaceae</taxon>
        <taxon>Propylenella</taxon>
    </lineage>
</organism>
<dbReference type="EC" id="2.7.13.3" evidence="2"/>
<dbReference type="PRINTS" id="PR00344">
    <property type="entry name" value="BCTRLSENSOR"/>
</dbReference>
<feature type="domain" description="Histidine kinase" evidence="8">
    <location>
        <begin position="479"/>
        <end position="700"/>
    </location>
</feature>
<evidence type="ECO:0000259" key="8">
    <source>
        <dbReference type="PROSITE" id="PS50109"/>
    </source>
</evidence>
<evidence type="ECO:0000256" key="4">
    <source>
        <dbReference type="ARBA" id="ARBA00022679"/>
    </source>
</evidence>
<evidence type="ECO:0000256" key="3">
    <source>
        <dbReference type="ARBA" id="ARBA00022553"/>
    </source>
</evidence>
<evidence type="ECO:0000256" key="2">
    <source>
        <dbReference type="ARBA" id="ARBA00012438"/>
    </source>
</evidence>
<dbReference type="Pfam" id="PF02518">
    <property type="entry name" value="HATPase_c"/>
    <property type="match status" value="1"/>
</dbReference>
<dbReference type="PANTHER" id="PTHR43047:SF72">
    <property type="entry name" value="OSMOSENSING HISTIDINE PROTEIN KINASE SLN1"/>
    <property type="match status" value="1"/>
</dbReference>
<evidence type="ECO:0000313" key="11">
    <source>
        <dbReference type="Proteomes" id="UP000773614"/>
    </source>
</evidence>
<dbReference type="SUPFAM" id="SSF55874">
    <property type="entry name" value="ATPase domain of HSP90 chaperone/DNA topoisomerase II/histidine kinase"/>
    <property type="match status" value="1"/>
</dbReference>
<dbReference type="PROSITE" id="PS50112">
    <property type="entry name" value="PAS"/>
    <property type="match status" value="1"/>
</dbReference>
<dbReference type="Pfam" id="PF00512">
    <property type="entry name" value="HisKA"/>
    <property type="match status" value="1"/>
</dbReference>
<dbReference type="InterPro" id="IPR005467">
    <property type="entry name" value="His_kinase_dom"/>
</dbReference>
<dbReference type="InterPro" id="IPR036097">
    <property type="entry name" value="HisK_dim/P_sf"/>
</dbReference>
<dbReference type="OrthoDB" id="9801651at2"/>
<evidence type="ECO:0000256" key="1">
    <source>
        <dbReference type="ARBA" id="ARBA00000085"/>
    </source>
</evidence>
<dbReference type="AlphaFoldDB" id="A0A964T803"/>
<evidence type="ECO:0000256" key="7">
    <source>
        <dbReference type="SAM" id="MobiDB-lite"/>
    </source>
</evidence>
<evidence type="ECO:0000313" key="10">
    <source>
        <dbReference type="EMBL" id="MYZ50246.1"/>
    </source>
</evidence>
<dbReference type="GO" id="GO:0005886">
    <property type="term" value="C:plasma membrane"/>
    <property type="evidence" value="ECO:0007669"/>
    <property type="project" value="TreeGrafter"/>
</dbReference>
<dbReference type="GO" id="GO:0006355">
    <property type="term" value="P:regulation of DNA-templated transcription"/>
    <property type="evidence" value="ECO:0007669"/>
    <property type="project" value="InterPro"/>
</dbReference>
<keyword evidence="11" id="KW-1185">Reference proteome</keyword>
<dbReference type="Gene3D" id="3.30.565.10">
    <property type="entry name" value="Histidine kinase-like ATPase, C-terminal domain"/>
    <property type="match status" value="1"/>
</dbReference>
<dbReference type="InterPro" id="IPR000014">
    <property type="entry name" value="PAS"/>
</dbReference>
<dbReference type="GO" id="GO:0000155">
    <property type="term" value="F:phosphorelay sensor kinase activity"/>
    <property type="evidence" value="ECO:0007669"/>
    <property type="project" value="InterPro"/>
</dbReference>
<evidence type="ECO:0000259" key="9">
    <source>
        <dbReference type="PROSITE" id="PS50112"/>
    </source>
</evidence>
<comment type="catalytic activity">
    <reaction evidence="1">
        <text>ATP + protein L-histidine = ADP + protein N-phospho-L-histidine.</text>
        <dbReference type="EC" id="2.7.13.3"/>
    </reaction>
</comment>
<evidence type="ECO:0000256" key="6">
    <source>
        <dbReference type="ARBA" id="ARBA00023012"/>
    </source>
</evidence>
<sequence>MPPPLHPLAGLWESAELSRRPVRFLWQTDSANRFLFVSPGLAQVVGRNSEVVGERWQDAAARLRLDPGGRIGRALGRRDTWSGLTAWWPVETGAARVPVELTGLPVFGIDQSFQGFRGFGVLKPAEALMSAAFEARFPEAEQKVATAEQVPPYEETVAAQPVNVVPIRADLDRLPDFARLSPHERSAFEEIAEALRTRIDAPVYRRADMDAGGRGGLRAAGSEGYAAGMDRGDRFPGAQDDPEPAGDEPEPGGRVLRLFPGETAGQQPAFGLLRDGGVRPADQERDRDREPAAAGPSPESGLSDAAETAGSDAGPDEGRGPAPPGPPHGPEDLERRLQELASVLEASGDGVAILAADGAVVRLDARAEALFGTSSAEAAGRPFFAFFSPASREAAEDYFGRRKAERSGGLLVEACEVEGTVGAATLPLSLTIGPIAGEGGRYCAVLRDVSRWKRAEADLVAARKNAEAASSHKSEFLARVSHEIRTPLNAIIGFAEVMIEQRFGPVENERYREYLRDIRTSGEHVVSLVNDLLDISKIEAGRLELNFEAVAVNDLVRECITLMQPEAGRAHVILRSSLSSDVPAVVADARTLRQIVLNLLSNSVKYTGPGGQVIASTTLRETGEVVLRLRDTGEGMTEEELERALEPFRQNSNAMIGNRGGTGLGLPLTRALVEANRAGFLIRSTPGEGTTVTVTFPPARVLGD</sequence>
<keyword evidence="6" id="KW-0902">Two-component regulatory system</keyword>
<dbReference type="CDD" id="cd00082">
    <property type="entry name" value="HisKA"/>
    <property type="match status" value="1"/>
</dbReference>
<dbReference type="InterPro" id="IPR013767">
    <property type="entry name" value="PAS_fold"/>
</dbReference>
<gene>
    <name evidence="10" type="ORF">E4O86_21285</name>
</gene>
<dbReference type="PANTHER" id="PTHR43047">
    <property type="entry name" value="TWO-COMPONENT HISTIDINE PROTEIN KINASE"/>
    <property type="match status" value="1"/>
</dbReference>
<proteinExistence type="predicted"/>
<dbReference type="EMBL" id="SPKJ01000139">
    <property type="protein sequence ID" value="MYZ50246.1"/>
    <property type="molecule type" value="Genomic_DNA"/>
</dbReference>
<dbReference type="Gene3D" id="1.10.287.130">
    <property type="match status" value="1"/>
</dbReference>
<dbReference type="InterPro" id="IPR036890">
    <property type="entry name" value="HATPase_C_sf"/>
</dbReference>
<feature type="domain" description="PAS" evidence="9">
    <location>
        <begin position="336"/>
        <end position="408"/>
    </location>
</feature>
<comment type="caution">
    <text evidence="10">The sequence shown here is derived from an EMBL/GenBank/DDBJ whole genome shotgun (WGS) entry which is preliminary data.</text>
</comment>
<evidence type="ECO:0000256" key="5">
    <source>
        <dbReference type="ARBA" id="ARBA00022777"/>
    </source>
</evidence>
<dbReference type="SUPFAM" id="SSF47384">
    <property type="entry name" value="Homodimeric domain of signal transducing histidine kinase"/>
    <property type="match status" value="1"/>
</dbReference>